<feature type="transmembrane region" description="Helical" evidence="1">
    <location>
        <begin position="124"/>
        <end position="149"/>
    </location>
</feature>
<feature type="transmembrane region" description="Helical" evidence="1">
    <location>
        <begin position="60"/>
        <end position="84"/>
    </location>
</feature>
<accession>A0A2N9JGQ9</accession>
<dbReference type="OrthoDB" id="4502109at2"/>
<protein>
    <submittedName>
        <fullName evidence="2">Uncharacterized protein</fullName>
    </submittedName>
</protein>
<keyword evidence="1" id="KW-0812">Transmembrane</keyword>
<proteinExistence type="predicted"/>
<organism evidence="2 3">
    <name type="scientific">Micropruina glycogenica</name>
    <dbReference type="NCBI Taxonomy" id="75385"/>
    <lineage>
        <taxon>Bacteria</taxon>
        <taxon>Bacillati</taxon>
        <taxon>Actinomycetota</taxon>
        <taxon>Actinomycetes</taxon>
        <taxon>Propionibacteriales</taxon>
        <taxon>Nocardioidaceae</taxon>
        <taxon>Micropruina</taxon>
    </lineage>
</organism>
<dbReference type="EMBL" id="LT985188">
    <property type="protein sequence ID" value="SPD87284.1"/>
    <property type="molecule type" value="Genomic_DNA"/>
</dbReference>
<name>A0A2N9JGQ9_9ACTN</name>
<keyword evidence="1" id="KW-1133">Transmembrane helix</keyword>
<feature type="transmembrane region" description="Helical" evidence="1">
    <location>
        <begin position="20"/>
        <end position="40"/>
    </location>
</feature>
<dbReference type="Proteomes" id="UP000238164">
    <property type="component" value="Chromosome 1"/>
</dbReference>
<dbReference type="AlphaFoldDB" id="A0A2N9JGQ9"/>
<evidence type="ECO:0000313" key="2">
    <source>
        <dbReference type="EMBL" id="SPD87284.1"/>
    </source>
</evidence>
<keyword evidence="1" id="KW-0472">Membrane</keyword>
<sequence>MTLTREDPRPLAPEVRSATLRAVALAVVSVAVYWVVTTYADDAVRFLRSLGLRQRDIQPWQLPAMAVLIAIPGWHVLSALLQLARVTGRYLTARRWERQLDDPARAADVPPLGSHLITGTRVSVTTAIGAMVGAVLLTLGSFGFAVGAAFNRLPFHASDDAIGYAWLLAVSGCWAIYRSSKGLAVARRAAKVERLSSSGPAEVALSAGARAAQVPTLHIEFAGPLRPAPGRGSVGRILYLRLFDNLAGTNRFVERWRRHGVVHYLRSADQVSADELKTWSGRVGDLSVFIDNDAELDEFLAASQPVEGPDGYPAGELLCHGSYWKRAVQRLLTEVDHVVLDLTGFTADHGGTAFEVRSAFDLVDVARLKLTASHSSDTRFLNAQLQHAWSQLAADSPNAGTGVRGVTVYVG</sequence>
<dbReference type="RefSeq" id="WP_105186047.1">
    <property type="nucleotide sequence ID" value="NZ_BAAAGO010000004.1"/>
</dbReference>
<feature type="transmembrane region" description="Helical" evidence="1">
    <location>
        <begin position="161"/>
        <end position="177"/>
    </location>
</feature>
<evidence type="ECO:0000256" key="1">
    <source>
        <dbReference type="SAM" id="Phobius"/>
    </source>
</evidence>
<gene>
    <name evidence="2" type="ORF">MPLG2_2254</name>
</gene>
<reference evidence="2 3" key="1">
    <citation type="submission" date="2018-02" db="EMBL/GenBank/DDBJ databases">
        <authorList>
            <person name="Cohen D.B."/>
            <person name="Kent A.D."/>
        </authorList>
    </citation>
    <scope>NUCLEOTIDE SEQUENCE [LARGE SCALE GENOMIC DNA]</scope>
    <source>
        <strain evidence="2">1</strain>
    </source>
</reference>
<evidence type="ECO:0000313" key="3">
    <source>
        <dbReference type="Proteomes" id="UP000238164"/>
    </source>
</evidence>
<dbReference type="KEGG" id="mgg:MPLG2_2254"/>
<keyword evidence="3" id="KW-1185">Reference proteome</keyword>